<name>A0A553HRG9_9PEZI</name>
<keyword evidence="2" id="KW-1185">Reference proteome</keyword>
<evidence type="ECO:0000313" key="1">
    <source>
        <dbReference type="EMBL" id="TRX90554.1"/>
    </source>
</evidence>
<organism evidence="1 2">
    <name type="scientific">Xylaria flabelliformis</name>
    <dbReference type="NCBI Taxonomy" id="2512241"/>
    <lineage>
        <taxon>Eukaryota</taxon>
        <taxon>Fungi</taxon>
        <taxon>Dikarya</taxon>
        <taxon>Ascomycota</taxon>
        <taxon>Pezizomycotina</taxon>
        <taxon>Sordariomycetes</taxon>
        <taxon>Xylariomycetidae</taxon>
        <taxon>Xylariales</taxon>
        <taxon>Xylariaceae</taxon>
        <taxon>Xylaria</taxon>
    </lineage>
</organism>
<dbReference type="AlphaFoldDB" id="A0A553HRG9"/>
<accession>A0A553HRG9</accession>
<sequence length="324" mass="36732">MSKLPPVEKLPLALRKNGWFSPLHLPSSNANTDEPNPVRDEWDAKKGEVEAKISELLGVAWTIDVNPNQIYAYSESSAYAKERIGSCLYELRDFQGLYKEDGVRELNDIAHAHVLTLDLDEQKRFTYCGCDISEGQLRLLFAPDGLGTNVSSCLDRDVLLKALNDAPSPNGAPMSYIARTSIRENYDSKIEEIRQRIGELVAKPDIKLTPRFEENFAMLLEESKRKKTELNKDWQQYLGGNTRSYFEGLVSQLQWQKFEDDDLLQEGFNDVISKGEVVFRVVDKLVKGSYSEIVIEDGVLYLQTTPTKWGINIDDTASKLVDML</sequence>
<dbReference type="EMBL" id="VFLP01000054">
    <property type="protein sequence ID" value="TRX90554.1"/>
    <property type="molecule type" value="Genomic_DNA"/>
</dbReference>
<reference evidence="2" key="1">
    <citation type="submission" date="2019-06" db="EMBL/GenBank/DDBJ databases">
        <title>Draft genome sequence of the griseofulvin-producing fungus Xylaria cubensis strain G536.</title>
        <authorList>
            <person name="Mead M.E."/>
            <person name="Raja H.A."/>
            <person name="Steenwyk J.L."/>
            <person name="Knowles S.L."/>
            <person name="Oberlies N.H."/>
            <person name="Rokas A."/>
        </authorList>
    </citation>
    <scope>NUCLEOTIDE SEQUENCE [LARGE SCALE GENOMIC DNA]</scope>
    <source>
        <strain evidence="2">G536</strain>
    </source>
</reference>
<comment type="caution">
    <text evidence="1">The sequence shown here is derived from an EMBL/GenBank/DDBJ whole genome shotgun (WGS) entry which is preliminary data.</text>
</comment>
<dbReference type="Proteomes" id="UP000319160">
    <property type="component" value="Unassembled WGS sequence"/>
</dbReference>
<protein>
    <submittedName>
        <fullName evidence="1">Uncharacterized protein</fullName>
    </submittedName>
</protein>
<gene>
    <name evidence="1" type="ORF">FHL15_008527</name>
</gene>
<evidence type="ECO:0000313" key="2">
    <source>
        <dbReference type="Proteomes" id="UP000319160"/>
    </source>
</evidence>
<proteinExistence type="predicted"/>
<dbReference type="OrthoDB" id="2364174at2759"/>